<evidence type="ECO:0000256" key="4">
    <source>
        <dbReference type="ARBA" id="ARBA00022771"/>
    </source>
</evidence>
<proteinExistence type="predicted"/>
<evidence type="ECO:0000256" key="7">
    <source>
        <dbReference type="ARBA" id="ARBA00023242"/>
    </source>
</evidence>
<keyword evidence="4 8" id="KW-0863">Zinc-finger</keyword>
<dbReference type="InterPro" id="IPR036236">
    <property type="entry name" value="Znf_C2H2_sf"/>
</dbReference>
<sequence>MPISLHPWHSTNVENHSKGQMGNFMGGVQASDEFAVLLSRKLDFLFLGLLRSHSCDVGVITLTENRIEWNFIDFLNWDRTCAHCSFSGRTLECIEKHSRVHQSSSTKTSLSSNSSSSQLQLPPVVLVPMSTVPSIIPLSNSASVITVSLTTVPGEQIAVPANTALPITFATILGSTIVPSTSIDSFTQNVQQETKCPPRRSVTEPSLRFIGSDGVKRRRCLLCPYMSKFSCDMRSHMEMHTMNARFKCSQCSYSTKRAVSLRSHIALHTDDNAIRAKNSKALNIVVQKVLIGVKRGQGFTGFYTCAHCPFVTKICADLWKHARLEYMLPFERTGATTCYMLSEEFNNMMIPFRRHMGASKRFNCSLCSFSSISLDVMEQHQLLHPEGVAFIRQHPTDDEDSSSTPVPSCVELKCESSREVSNPPAEVSTSRVDAKNPITIKAEYEQAFRPTKEVLAVLKPDPQNQDKRQCPDCPFMDSDDTIFELHREMHGGRTRTFACNLCNYRTVNVDLVFVVFFCIHSPNIRLLRKISLAKQSCFAPETLHWHLSLHLPTLIPANATSQRKRGMGRRGFQTSDPIPFGAKHFACTQCSFRTVNETTFLQHRQQHAQHIQQRLVTQVKRAASQQEEDSKRCSKVKRVAKKSDKHHACMQCTFRCDTSVAFSRHLEMHTQNAIFKCRICDYSANTKNIVDFHEQNHHLGQSLTDLRKTAILAPDVVQLDVTFSSDERARLGGQDLRCRRCHFSTLDLSAYTKHWEQTHKETPEDREVAGELRMKLVPPNSILTTA</sequence>
<evidence type="ECO:0000259" key="9">
    <source>
        <dbReference type="PROSITE" id="PS50157"/>
    </source>
</evidence>
<keyword evidence="6" id="KW-0238">DNA-binding</keyword>
<feature type="domain" description="C2H2-type" evidence="9">
    <location>
        <begin position="246"/>
        <end position="273"/>
    </location>
</feature>
<name>A0A0D8XUZ0_DICVI</name>
<dbReference type="AlphaFoldDB" id="A0A0D8XUZ0"/>
<accession>A0A0D8XUZ0</accession>
<keyword evidence="11" id="KW-1185">Reference proteome</keyword>
<evidence type="ECO:0000256" key="3">
    <source>
        <dbReference type="ARBA" id="ARBA00022737"/>
    </source>
</evidence>
<evidence type="ECO:0000256" key="1">
    <source>
        <dbReference type="ARBA" id="ARBA00004123"/>
    </source>
</evidence>
<dbReference type="OrthoDB" id="5815677at2759"/>
<dbReference type="PANTHER" id="PTHR24392">
    <property type="entry name" value="ZINC FINGER PROTEIN"/>
    <property type="match status" value="1"/>
</dbReference>
<evidence type="ECO:0000256" key="2">
    <source>
        <dbReference type="ARBA" id="ARBA00022723"/>
    </source>
</evidence>
<evidence type="ECO:0000256" key="6">
    <source>
        <dbReference type="ARBA" id="ARBA00023125"/>
    </source>
</evidence>
<evidence type="ECO:0000256" key="5">
    <source>
        <dbReference type="ARBA" id="ARBA00022833"/>
    </source>
</evidence>
<keyword evidence="5" id="KW-0862">Zinc</keyword>
<evidence type="ECO:0000313" key="11">
    <source>
        <dbReference type="Proteomes" id="UP000053766"/>
    </source>
</evidence>
<comment type="subcellular location">
    <subcellularLocation>
        <location evidence="1">Nucleus</location>
    </subcellularLocation>
</comment>
<dbReference type="Proteomes" id="UP000053766">
    <property type="component" value="Unassembled WGS sequence"/>
</dbReference>
<dbReference type="PROSITE" id="PS50157">
    <property type="entry name" value="ZINC_FINGER_C2H2_2"/>
    <property type="match status" value="1"/>
</dbReference>
<organism evidence="10 11">
    <name type="scientific">Dictyocaulus viviparus</name>
    <name type="common">Bovine lungworm</name>
    <dbReference type="NCBI Taxonomy" id="29172"/>
    <lineage>
        <taxon>Eukaryota</taxon>
        <taxon>Metazoa</taxon>
        <taxon>Ecdysozoa</taxon>
        <taxon>Nematoda</taxon>
        <taxon>Chromadorea</taxon>
        <taxon>Rhabditida</taxon>
        <taxon>Rhabditina</taxon>
        <taxon>Rhabditomorpha</taxon>
        <taxon>Strongyloidea</taxon>
        <taxon>Metastrongylidae</taxon>
        <taxon>Dictyocaulus</taxon>
    </lineage>
</organism>
<dbReference type="GO" id="GO:0005634">
    <property type="term" value="C:nucleus"/>
    <property type="evidence" value="ECO:0007669"/>
    <property type="project" value="UniProtKB-SubCell"/>
</dbReference>
<dbReference type="GO" id="GO:0008270">
    <property type="term" value="F:zinc ion binding"/>
    <property type="evidence" value="ECO:0007669"/>
    <property type="project" value="UniProtKB-KW"/>
</dbReference>
<dbReference type="InterPro" id="IPR013087">
    <property type="entry name" value="Znf_C2H2_type"/>
</dbReference>
<evidence type="ECO:0000313" key="10">
    <source>
        <dbReference type="EMBL" id="KJH46176.1"/>
    </source>
</evidence>
<keyword evidence="7" id="KW-0539">Nucleus</keyword>
<protein>
    <submittedName>
        <fullName evidence="10">Zinc finger, C2H2 type</fullName>
    </submittedName>
</protein>
<gene>
    <name evidence="10" type="ORF">DICVIV_07782</name>
</gene>
<dbReference type="SMART" id="SM00355">
    <property type="entry name" value="ZnF_C2H2"/>
    <property type="match status" value="10"/>
</dbReference>
<dbReference type="SUPFAM" id="SSF57667">
    <property type="entry name" value="beta-beta-alpha zinc fingers"/>
    <property type="match status" value="1"/>
</dbReference>
<evidence type="ECO:0000256" key="8">
    <source>
        <dbReference type="PROSITE-ProRule" id="PRU00042"/>
    </source>
</evidence>
<reference evidence="10 11" key="1">
    <citation type="submission" date="2013-11" db="EMBL/GenBank/DDBJ databases">
        <title>Draft genome of the bovine lungworm Dictyocaulus viviparus.</title>
        <authorList>
            <person name="Mitreva M."/>
        </authorList>
    </citation>
    <scope>NUCLEOTIDE SEQUENCE [LARGE SCALE GENOMIC DNA]</scope>
    <source>
        <strain evidence="10 11">HannoverDv2000</strain>
    </source>
</reference>
<keyword evidence="3" id="KW-0677">Repeat</keyword>
<dbReference type="STRING" id="29172.A0A0D8XUZ0"/>
<keyword evidence="2" id="KW-0479">Metal-binding</keyword>
<reference evidence="11" key="2">
    <citation type="journal article" date="2016" name="Sci. Rep.">
        <title>Dictyocaulus viviparus genome, variome and transcriptome elucidate lungworm biology and support future intervention.</title>
        <authorList>
            <person name="McNulty S.N."/>
            <person name="Strube C."/>
            <person name="Rosa B.A."/>
            <person name="Martin J.C."/>
            <person name="Tyagi R."/>
            <person name="Choi Y.J."/>
            <person name="Wang Q."/>
            <person name="Hallsworth Pepin K."/>
            <person name="Zhang X."/>
            <person name="Ozersky P."/>
            <person name="Wilson R.K."/>
            <person name="Sternberg P.W."/>
            <person name="Gasser R.B."/>
            <person name="Mitreva M."/>
        </authorList>
    </citation>
    <scope>NUCLEOTIDE SEQUENCE [LARGE SCALE GENOMIC DNA]</scope>
    <source>
        <strain evidence="11">HannoverDv2000</strain>
    </source>
</reference>
<dbReference type="Gene3D" id="3.30.160.60">
    <property type="entry name" value="Classic Zinc Finger"/>
    <property type="match status" value="2"/>
</dbReference>
<dbReference type="EMBL" id="KN716366">
    <property type="protein sequence ID" value="KJH46176.1"/>
    <property type="molecule type" value="Genomic_DNA"/>
</dbReference>
<dbReference type="GO" id="GO:0003677">
    <property type="term" value="F:DNA binding"/>
    <property type="evidence" value="ECO:0007669"/>
    <property type="project" value="UniProtKB-KW"/>
</dbReference>